<reference evidence="2 4" key="2">
    <citation type="submission" date="2015-10" db="EMBL/GenBank/DDBJ databases">
        <title>Comparative genomics and high-throughput reverse genetic screens identify a new phytobacterial MAMP and an Arabidopsis receptor required for immune elicitation.</title>
        <authorList>
            <person name="Mott G.A."/>
            <person name="Thakur S."/>
            <person name="Wang P.W."/>
            <person name="Desveaux D."/>
            <person name="Guttman D.S."/>
        </authorList>
    </citation>
    <scope>NUCLEOTIDE SEQUENCE [LARGE SCALE GENOMIC DNA]</scope>
    <source>
        <strain evidence="2 4">107</strain>
    </source>
</reference>
<name>A0AB37QZB7_PSEAV</name>
<keyword evidence="4" id="KW-1185">Reference proteome</keyword>
<evidence type="ECO:0000313" key="3">
    <source>
        <dbReference type="EMBL" id="RMU14946.1"/>
    </source>
</evidence>
<sequence>MAGCFATARRHENTPPLENIEIGRVVKLSEPPTQSTSNEV</sequence>
<feature type="compositionally biased region" description="Polar residues" evidence="1">
    <location>
        <begin position="31"/>
        <end position="40"/>
    </location>
</feature>
<comment type="caution">
    <text evidence="3">The sequence shown here is derived from an EMBL/GenBank/DDBJ whole genome shotgun (WGS) entry which is preliminary data.</text>
</comment>
<reference evidence="3 5" key="3">
    <citation type="submission" date="2018-08" db="EMBL/GenBank/DDBJ databases">
        <title>Recombination of ecologically and evolutionarily significant loci maintains genetic cohesion in the Pseudomonas syringae species complex.</title>
        <authorList>
            <person name="Dillon M."/>
            <person name="Thakur S."/>
            <person name="Almeida R.N.D."/>
            <person name="Weir B.S."/>
            <person name="Guttman D.S."/>
        </authorList>
    </citation>
    <scope>NUCLEOTIDE SEQUENCE [LARGE SCALE GENOMIC DNA]</scope>
    <source>
        <strain evidence="3 5">ICMP 3402</strain>
    </source>
</reference>
<reference evidence="2" key="1">
    <citation type="submission" date="2015-07" db="EMBL/GenBank/DDBJ databases">
        <authorList>
            <person name="O'Brien H.E."/>
            <person name="Thakur S."/>
            <person name="Gong Y."/>
            <person name="Wang P.W."/>
            <person name="Guttman D.S."/>
        </authorList>
    </citation>
    <scope>NUCLEOTIDE SEQUENCE</scope>
    <source>
        <strain evidence="2">107</strain>
    </source>
</reference>
<evidence type="ECO:0000256" key="1">
    <source>
        <dbReference type="SAM" id="MobiDB-lite"/>
    </source>
</evidence>
<proteinExistence type="predicted"/>
<accession>A0AB37QZB7</accession>
<organism evidence="3 5">
    <name type="scientific">Pseudomonas amygdali pv. lachrymans</name>
    <name type="common">Pseudomonas syringae pv. lachrymans</name>
    <dbReference type="NCBI Taxonomy" id="53707"/>
    <lineage>
        <taxon>Bacteria</taxon>
        <taxon>Pseudomonadati</taxon>
        <taxon>Pseudomonadota</taxon>
        <taxon>Gammaproteobacteria</taxon>
        <taxon>Pseudomonadales</taxon>
        <taxon>Pseudomonadaceae</taxon>
        <taxon>Pseudomonas</taxon>
        <taxon>Pseudomonas amygdali</taxon>
    </lineage>
</organism>
<evidence type="ECO:0000313" key="2">
    <source>
        <dbReference type="EMBL" id="KPC16631.1"/>
    </source>
</evidence>
<gene>
    <name evidence="2" type="ORF">AC499_6509</name>
    <name evidence="3" type="ORF">ALP33_102504</name>
</gene>
<evidence type="ECO:0000313" key="5">
    <source>
        <dbReference type="Proteomes" id="UP000271817"/>
    </source>
</evidence>
<dbReference type="Proteomes" id="UP000037943">
    <property type="component" value="Unassembled WGS sequence"/>
</dbReference>
<protein>
    <recommendedName>
        <fullName evidence="6">Lipoprotein</fullName>
    </recommendedName>
</protein>
<dbReference type="Proteomes" id="UP000271817">
    <property type="component" value="Unassembled WGS sequence"/>
</dbReference>
<dbReference type="EMBL" id="RBTW01000317">
    <property type="protein sequence ID" value="RMU14946.1"/>
    <property type="molecule type" value="Genomic_DNA"/>
</dbReference>
<evidence type="ECO:0000313" key="4">
    <source>
        <dbReference type="Proteomes" id="UP000037943"/>
    </source>
</evidence>
<feature type="region of interest" description="Disordered" evidence="1">
    <location>
        <begin position="15"/>
        <end position="40"/>
    </location>
</feature>
<dbReference type="AlphaFoldDB" id="A0AB37QZB7"/>
<evidence type="ECO:0008006" key="6">
    <source>
        <dbReference type="Google" id="ProtNLM"/>
    </source>
</evidence>
<dbReference type="EMBL" id="LGLK01000058">
    <property type="protein sequence ID" value="KPC16631.1"/>
    <property type="molecule type" value="Genomic_DNA"/>
</dbReference>